<keyword evidence="12" id="KW-1185">Reference proteome</keyword>
<keyword evidence="4" id="KW-0540">Nuclease</keyword>
<dbReference type="Pfam" id="PF18826">
    <property type="entry name" value="bVLRF1"/>
    <property type="match status" value="1"/>
</dbReference>
<dbReference type="InterPro" id="IPR041175">
    <property type="entry name" value="VLRF1/Vms1"/>
</dbReference>
<dbReference type="GO" id="GO:0004519">
    <property type="term" value="F:endonuclease activity"/>
    <property type="evidence" value="ECO:0007669"/>
    <property type="project" value="UniProtKB-KW"/>
</dbReference>
<dbReference type="GO" id="GO:0036503">
    <property type="term" value="P:ERAD pathway"/>
    <property type="evidence" value="ECO:0007669"/>
    <property type="project" value="TreeGrafter"/>
</dbReference>
<feature type="domain" description="VLRF1" evidence="10">
    <location>
        <begin position="64"/>
        <end position="204"/>
    </location>
</feature>
<evidence type="ECO:0000256" key="3">
    <source>
        <dbReference type="ARBA" id="ARBA00022490"/>
    </source>
</evidence>
<keyword evidence="7" id="KW-0378">Hydrolase</keyword>
<dbReference type="EMBL" id="CP030041">
    <property type="protein sequence ID" value="AWW32998.1"/>
    <property type="molecule type" value="Genomic_DNA"/>
</dbReference>
<keyword evidence="3" id="KW-0963">Cytoplasm</keyword>
<keyword evidence="9" id="KW-0175">Coiled coil</keyword>
<reference evidence="11 12" key="1">
    <citation type="submission" date="2018-06" db="EMBL/GenBank/DDBJ databases">
        <title>Echinicola strongylocentroti sp. nov., isolated from a sea urchin Strongylocentrotus intermedius.</title>
        <authorList>
            <person name="Bae S.S."/>
        </authorList>
    </citation>
    <scope>NUCLEOTIDE SEQUENCE [LARGE SCALE GENOMIC DNA]</scope>
    <source>
        <strain evidence="11 12">MEBiC08714</strain>
    </source>
</reference>
<dbReference type="RefSeq" id="WP_112786370.1">
    <property type="nucleotide sequence ID" value="NZ_CP030041.1"/>
</dbReference>
<evidence type="ECO:0000256" key="6">
    <source>
        <dbReference type="ARBA" id="ARBA00022759"/>
    </source>
</evidence>
<dbReference type="PANTHER" id="PTHR16036">
    <property type="entry name" value="ANKYRIN REPEAT AND ZINC FINGER DOMAIN-CONTAINING PROTEIN 1"/>
    <property type="match status" value="1"/>
</dbReference>
<keyword evidence="6" id="KW-0255">Endonuclease</keyword>
<organism evidence="11 12">
    <name type="scientific">Echinicola strongylocentroti</name>
    <dbReference type="NCBI Taxonomy" id="1795355"/>
    <lineage>
        <taxon>Bacteria</taxon>
        <taxon>Pseudomonadati</taxon>
        <taxon>Bacteroidota</taxon>
        <taxon>Cytophagia</taxon>
        <taxon>Cytophagales</taxon>
        <taxon>Cyclobacteriaceae</taxon>
        <taxon>Echinicola</taxon>
    </lineage>
</organism>
<evidence type="ECO:0000313" key="11">
    <source>
        <dbReference type="EMBL" id="AWW32998.1"/>
    </source>
</evidence>
<dbReference type="KEGG" id="est:DN752_00565"/>
<dbReference type="PROSITE" id="PS52044">
    <property type="entry name" value="VLRF1"/>
    <property type="match status" value="1"/>
</dbReference>
<gene>
    <name evidence="11" type="ORF">DN752_00565</name>
</gene>
<protein>
    <recommendedName>
        <fullName evidence="10">VLRF1 domain-containing protein</fullName>
    </recommendedName>
</protein>
<keyword evidence="5" id="KW-0677">Repeat</keyword>
<sequence>MHKKLIPAQDCPRLIEKFNASAEKVEFNSKKNSLYFYNSEVKIGQIRLPIHWKSPDDMSQNRLEDTNYILLIIRSGIAAVGYFENGDNMDHKVFRAYMVRKKQGKSQIKHLNTKGKSRAGSRVRLAETLEFFENINSRLTKYINEFRVDKIGISYATTLVPYLFGSKVSTPFQKDDPRIFKIPTHISHPTYDSLLEVNDFLLKATVQYVDSLATLLDVPNDNSDKEEDLEDW</sequence>
<evidence type="ECO:0000256" key="1">
    <source>
        <dbReference type="ARBA" id="ARBA00004496"/>
    </source>
</evidence>
<evidence type="ECO:0000256" key="9">
    <source>
        <dbReference type="ARBA" id="ARBA00023054"/>
    </source>
</evidence>
<comment type="subcellular location">
    <subcellularLocation>
        <location evidence="1">Cytoplasm</location>
    </subcellularLocation>
</comment>
<name>A0A2Z4IQS2_9BACT</name>
<keyword evidence="8" id="KW-0040">ANK repeat</keyword>
<dbReference type="InterPro" id="IPR047139">
    <property type="entry name" value="ANKZ1/VMS1"/>
</dbReference>
<evidence type="ECO:0000256" key="4">
    <source>
        <dbReference type="ARBA" id="ARBA00022722"/>
    </source>
</evidence>
<accession>A0A2Z4IQS2</accession>
<proteinExistence type="inferred from homology"/>
<evidence type="ECO:0000259" key="10">
    <source>
        <dbReference type="PROSITE" id="PS52044"/>
    </source>
</evidence>
<dbReference type="OrthoDB" id="850705at2"/>
<dbReference type="GO" id="GO:0005737">
    <property type="term" value="C:cytoplasm"/>
    <property type="evidence" value="ECO:0007669"/>
    <property type="project" value="UniProtKB-SubCell"/>
</dbReference>
<comment type="similarity">
    <text evidence="2">Belongs to the ANKZF1/VMS1 family.</text>
</comment>
<dbReference type="GO" id="GO:0016787">
    <property type="term" value="F:hydrolase activity"/>
    <property type="evidence" value="ECO:0007669"/>
    <property type="project" value="UniProtKB-KW"/>
</dbReference>
<dbReference type="AlphaFoldDB" id="A0A2Z4IQS2"/>
<evidence type="ECO:0000256" key="5">
    <source>
        <dbReference type="ARBA" id="ARBA00022737"/>
    </source>
</evidence>
<dbReference type="Proteomes" id="UP000248688">
    <property type="component" value="Chromosome"/>
</dbReference>
<dbReference type="PANTHER" id="PTHR16036:SF2">
    <property type="entry name" value="TRNA ENDONUCLEASE ANKZF1"/>
    <property type="match status" value="1"/>
</dbReference>
<evidence type="ECO:0000256" key="7">
    <source>
        <dbReference type="ARBA" id="ARBA00022801"/>
    </source>
</evidence>
<evidence type="ECO:0000256" key="2">
    <source>
        <dbReference type="ARBA" id="ARBA00009262"/>
    </source>
</evidence>
<evidence type="ECO:0000256" key="8">
    <source>
        <dbReference type="ARBA" id="ARBA00023043"/>
    </source>
</evidence>
<evidence type="ECO:0000313" key="12">
    <source>
        <dbReference type="Proteomes" id="UP000248688"/>
    </source>
</evidence>